<dbReference type="Proteomes" id="UP001075225">
    <property type="component" value="Unassembled WGS sequence"/>
</dbReference>
<reference evidence="2" key="1">
    <citation type="submission" date="2022-12" db="EMBL/GenBank/DDBJ databases">
        <title>Species Delineation and Comparative Genomics within the Campylobacter ureolyticus Complex.</title>
        <authorList>
            <person name="Maki J."/>
            <person name="Howard M."/>
            <person name="Connelly S."/>
            <person name="Hardy D.J."/>
            <person name="Cameron A."/>
        </authorList>
    </citation>
    <scope>NUCLEOTIDE SEQUENCE</scope>
    <source>
        <strain evidence="2">URMC_787</strain>
    </source>
</reference>
<evidence type="ECO:0000313" key="2">
    <source>
        <dbReference type="EMBL" id="MCZ6160448.1"/>
    </source>
</evidence>
<dbReference type="AlphaFoldDB" id="A0A9Q4PSN7"/>
<name>A0A9Q4PSN7_9BACT</name>
<dbReference type="RefSeq" id="WP_269485064.1">
    <property type="nucleotide sequence ID" value="NZ_JAPXGO010000008.1"/>
</dbReference>
<evidence type="ECO:0000256" key="1">
    <source>
        <dbReference type="SAM" id="Phobius"/>
    </source>
</evidence>
<comment type="caution">
    <text evidence="2">The sequence shown here is derived from an EMBL/GenBank/DDBJ whole genome shotgun (WGS) entry which is preliminary data.</text>
</comment>
<accession>A0A9Q4PSN7</accession>
<keyword evidence="1" id="KW-1133">Transmembrane helix</keyword>
<feature type="transmembrane region" description="Helical" evidence="1">
    <location>
        <begin position="46"/>
        <end position="71"/>
    </location>
</feature>
<dbReference type="EMBL" id="JAPXGO010000008">
    <property type="protein sequence ID" value="MCZ6160448.1"/>
    <property type="molecule type" value="Genomic_DNA"/>
</dbReference>
<proteinExistence type="predicted"/>
<feature type="transmembrane region" description="Helical" evidence="1">
    <location>
        <begin position="116"/>
        <end position="132"/>
    </location>
</feature>
<organism evidence="2 3">
    <name type="scientific">Campylobacter ureolyticus</name>
    <dbReference type="NCBI Taxonomy" id="827"/>
    <lineage>
        <taxon>Bacteria</taxon>
        <taxon>Pseudomonadati</taxon>
        <taxon>Campylobacterota</taxon>
        <taxon>Epsilonproteobacteria</taxon>
        <taxon>Campylobacterales</taxon>
        <taxon>Campylobacteraceae</taxon>
        <taxon>Campylobacter</taxon>
    </lineage>
</organism>
<feature type="transmembrane region" description="Helical" evidence="1">
    <location>
        <begin position="14"/>
        <end position="34"/>
    </location>
</feature>
<keyword evidence="1" id="KW-0472">Membrane</keyword>
<feature type="transmembrane region" description="Helical" evidence="1">
    <location>
        <begin position="77"/>
        <end position="95"/>
    </location>
</feature>
<sequence length="133" mass="15349">MIELYELSLSLHSFFSKFFIVLSLIFLALIRLDASLQNGVKFHKRVRFFIPFYSFSLSALIFTGVIMLPVINFHISFKVFLMILASIIFPAFIGISFKALKKGYYAKNYENFKKKATIFISAILVIAFILEIL</sequence>
<evidence type="ECO:0000313" key="3">
    <source>
        <dbReference type="Proteomes" id="UP001075225"/>
    </source>
</evidence>
<gene>
    <name evidence="2" type="ORF">O6B32_08135</name>
</gene>
<protein>
    <submittedName>
        <fullName evidence="2">Uncharacterized protein</fullName>
    </submittedName>
</protein>
<keyword evidence="1" id="KW-0812">Transmembrane</keyword>